<accession>A0ABD3PXD5</accession>
<dbReference type="GO" id="GO:0005524">
    <property type="term" value="F:ATP binding"/>
    <property type="evidence" value="ECO:0007669"/>
    <property type="project" value="UniProtKB-KW"/>
</dbReference>
<feature type="domain" description="AAA+ ATPase" evidence="11">
    <location>
        <begin position="278"/>
        <end position="423"/>
    </location>
</feature>
<dbReference type="InterPro" id="IPR041569">
    <property type="entry name" value="AAA_lid_3"/>
</dbReference>
<dbReference type="Pfam" id="PF00004">
    <property type="entry name" value="AAA"/>
    <property type="match status" value="1"/>
</dbReference>
<evidence type="ECO:0000256" key="8">
    <source>
        <dbReference type="ARBA" id="ARBA00023242"/>
    </source>
</evidence>
<name>A0ABD3PXD5_9STRA</name>
<dbReference type="PROSITE" id="PS00674">
    <property type="entry name" value="AAA"/>
    <property type="match status" value="1"/>
</dbReference>
<dbReference type="AlphaFoldDB" id="A0ABD3PXD5"/>
<dbReference type="InterPro" id="IPR027417">
    <property type="entry name" value="P-loop_NTPase"/>
</dbReference>
<evidence type="ECO:0000256" key="9">
    <source>
        <dbReference type="RuleBase" id="RU003651"/>
    </source>
</evidence>
<feature type="compositionally biased region" description="Acidic residues" evidence="10">
    <location>
        <begin position="158"/>
        <end position="168"/>
    </location>
</feature>
<dbReference type="InterPro" id="IPR003960">
    <property type="entry name" value="ATPase_AAA_CS"/>
</dbReference>
<dbReference type="Gene3D" id="3.40.50.300">
    <property type="entry name" value="P-loop containing nucleotide triphosphate hydrolases"/>
    <property type="match status" value="1"/>
</dbReference>
<comment type="caution">
    <text evidence="12">The sequence shown here is derived from an EMBL/GenBank/DDBJ whole genome shotgun (WGS) entry which is preliminary data.</text>
</comment>
<keyword evidence="6 9" id="KW-0067">ATP-binding</keyword>
<dbReference type="FunFam" id="2.40.50.140:FF:000076">
    <property type="entry name" value="26S protease regulatory subunit 6A"/>
    <property type="match status" value="1"/>
</dbReference>
<evidence type="ECO:0000256" key="3">
    <source>
        <dbReference type="ARBA" id="ARBA00006914"/>
    </source>
</evidence>
<dbReference type="InterPro" id="IPR003593">
    <property type="entry name" value="AAA+_ATPase"/>
</dbReference>
<dbReference type="SUPFAM" id="SSF52540">
    <property type="entry name" value="P-loop containing nucleoside triphosphate hydrolases"/>
    <property type="match status" value="1"/>
</dbReference>
<evidence type="ECO:0000256" key="6">
    <source>
        <dbReference type="ARBA" id="ARBA00022840"/>
    </source>
</evidence>
<dbReference type="Gene3D" id="1.10.8.60">
    <property type="match status" value="1"/>
</dbReference>
<evidence type="ECO:0000256" key="2">
    <source>
        <dbReference type="ARBA" id="ARBA00004496"/>
    </source>
</evidence>
<dbReference type="InterPro" id="IPR003959">
    <property type="entry name" value="ATPase_AAA_core"/>
</dbReference>
<dbReference type="SMART" id="SM00382">
    <property type="entry name" value="AAA"/>
    <property type="match status" value="1"/>
</dbReference>
<keyword evidence="7" id="KW-0647">Proteasome</keyword>
<comment type="similarity">
    <text evidence="3 9">Belongs to the AAA ATPase family.</text>
</comment>
<dbReference type="Pfam" id="PF17862">
    <property type="entry name" value="AAA_lid_3"/>
    <property type="match status" value="1"/>
</dbReference>
<keyword evidence="13" id="KW-1185">Reference proteome</keyword>
<dbReference type="Pfam" id="PF16450">
    <property type="entry name" value="Prot_ATP_ID_OB_C"/>
    <property type="match status" value="1"/>
</dbReference>
<feature type="region of interest" description="Disordered" evidence="10">
    <location>
        <begin position="158"/>
        <end position="181"/>
    </location>
</feature>
<comment type="subcellular location">
    <subcellularLocation>
        <location evidence="2">Cytoplasm</location>
    </subcellularLocation>
    <subcellularLocation>
        <location evidence="1">Nucleus</location>
    </subcellularLocation>
</comment>
<evidence type="ECO:0000256" key="1">
    <source>
        <dbReference type="ARBA" id="ARBA00004123"/>
    </source>
</evidence>
<dbReference type="PANTHER" id="PTHR23073">
    <property type="entry name" value="26S PROTEASOME REGULATORY SUBUNIT"/>
    <property type="match status" value="1"/>
</dbReference>
<gene>
    <name evidence="12" type="ORF">HJC23_009393</name>
</gene>
<dbReference type="EMBL" id="JABMIG020000099">
    <property type="protein sequence ID" value="KAL3792665.1"/>
    <property type="molecule type" value="Genomic_DNA"/>
</dbReference>
<sequence>MIAHTKSPIPVITPFTLNIATMSNNDDLEGADIWGEANDNSNGGDSGEPSKPNVPASSSSAAPAEESKAADEEALDEDDQAMMDETSSMSITELRQRIHLIDNDIRVMRSDIQRIQHESRAQRERIRENIEKVKLNKQLPYLVGNVVEILEPEAEDGLDAEEGEEEGGAADADASRKTRSAVVRTSTRQTVYLPIPGLVDSKELKPSDLVGTNKDSYLILEKLPAEFDSRVKAMEVDERPTEEYSDIGGADKQIQELIEAVVLPMTHKDMFDTIGIKPPKGVLLHGPPGTGKTLLARACANQTNAVFLKLAGPQLVQMFIGDGAKLIRDAFELAKEKIADGTSNGAIIFIDELDAIGTKRFGGDQSGDREVQRTMLELLSQLDGFGSNDMIKVIAATNRPDVLDPALLRSGRLDRKIELPHPTEEARAKIMKIHSRKMNVSPEVVFEELARSCEDFNGAQLKAVCVEAGMLALRGERSEICHEDFIEAISVVAAKKKGSLDYFA</sequence>
<dbReference type="Proteomes" id="UP001516023">
    <property type="component" value="Unassembled WGS sequence"/>
</dbReference>
<keyword evidence="4" id="KW-0963">Cytoplasm</keyword>
<evidence type="ECO:0000256" key="10">
    <source>
        <dbReference type="SAM" id="MobiDB-lite"/>
    </source>
</evidence>
<evidence type="ECO:0000256" key="4">
    <source>
        <dbReference type="ARBA" id="ARBA00022490"/>
    </source>
</evidence>
<proteinExistence type="inferred from homology"/>
<evidence type="ECO:0000313" key="12">
    <source>
        <dbReference type="EMBL" id="KAL3792665.1"/>
    </source>
</evidence>
<dbReference type="InterPro" id="IPR012340">
    <property type="entry name" value="NA-bd_OB-fold"/>
</dbReference>
<dbReference type="GO" id="GO:0000502">
    <property type="term" value="C:proteasome complex"/>
    <property type="evidence" value="ECO:0007669"/>
    <property type="project" value="UniProtKB-KW"/>
</dbReference>
<evidence type="ECO:0000259" key="11">
    <source>
        <dbReference type="SMART" id="SM00382"/>
    </source>
</evidence>
<dbReference type="FunFam" id="3.40.50.300:FF:000037">
    <property type="entry name" value="26S protease regulatory subunit 6A"/>
    <property type="match status" value="1"/>
</dbReference>
<evidence type="ECO:0000256" key="7">
    <source>
        <dbReference type="ARBA" id="ARBA00022942"/>
    </source>
</evidence>
<feature type="region of interest" description="Disordered" evidence="10">
    <location>
        <begin position="30"/>
        <end position="78"/>
    </location>
</feature>
<keyword evidence="8" id="KW-0539">Nucleus</keyword>
<dbReference type="Gene3D" id="2.40.50.140">
    <property type="entry name" value="Nucleic acid-binding proteins"/>
    <property type="match status" value="1"/>
</dbReference>
<keyword evidence="5 9" id="KW-0547">Nucleotide-binding</keyword>
<organism evidence="12 13">
    <name type="scientific">Cyclotella cryptica</name>
    <dbReference type="NCBI Taxonomy" id="29204"/>
    <lineage>
        <taxon>Eukaryota</taxon>
        <taxon>Sar</taxon>
        <taxon>Stramenopiles</taxon>
        <taxon>Ochrophyta</taxon>
        <taxon>Bacillariophyta</taxon>
        <taxon>Coscinodiscophyceae</taxon>
        <taxon>Thalassiosirophycidae</taxon>
        <taxon>Stephanodiscales</taxon>
        <taxon>Stephanodiscaceae</taxon>
        <taxon>Cyclotella</taxon>
    </lineage>
</organism>
<evidence type="ECO:0000313" key="13">
    <source>
        <dbReference type="Proteomes" id="UP001516023"/>
    </source>
</evidence>
<dbReference type="FunFam" id="1.10.8.60:FF:000009">
    <property type="entry name" value="26S protease regulatory subunit 6A"/>
    <property type="match status" value="1"/>
</dbReference>
<evidence type="ECO:0000256" key="5">
    <source>
        <dbReference type="ARBA" id="ARBA00022741"/>
    </source>
</evidence>
<reference evidence="12 13" key="1">
    <citation type="journal article" date="2020" name="G3 (Bethesda)">
        <title>Improved Reference Genome for Cyclotella cryptica CCMP332, a Model for Cell Wall Morphogenesis, Salinity Adaptation, and Lipid Production in Diatoms (Bacillariophyta).</title>
        <authorList>
            <person name="Roberts W.R."/>
            <person name="Downey K.M."/>
            <person name="Ruck E.C."/>
            <person name="Traller J.C."/>
            <person name="Alverson A.J."/>
        </authorList>
    </citation>
    <scope>NUCLEOTIDE SEQUENCE [LARGE SCALE GENOMIC DNA]</scope>
    <source>
        <strain evidence="12 13">CCMP332</strain>
    </source>
</reference>
<dbReference type="InterPro" id="IPR050221">
    <property type="entry name" value="26S_Proteasome_ATPase"/>
</dbReference>
<dbReference type="GO" id="GO:0005634">
    <property type="term" value="C:nucleus"/>
    <property type="evidence" value="ECO:0007669"/>
    <property type="project" value="UniProtKB-SubCell"/>
</dbReference>
<protein>
    <recommendedName>
        <fullName evidence="11">AAA+ ATPase domain-containing protein</fullName>
    </recommendedName>
</protein>
<dbReference type="GO" id="GO:0005737">
    <property type="term" value="C:cytoplasm"/>
    <property type="evidence" value="ECO:0007669"/>
    <property type="project" value="UniProtKB-SubCell"/>
</dbReference>
<dbReference type="InterPro" id="IPR032501">
    <property type="entry name" value="Prot_ATP_ID_OB_2nd"/>
</dbReference>